<keyword evidence="3" id="KW-0804">Transcription</keyword>
<reference evidence="5 6" key="1">
    <citation type="submission" date="2021-02" db="EMBL/GenBank/DDBJ databases">
        <title>Actinophytocola xerophila sp. nov., isolated from soil of cotton cropping field.</title>
        <authorList>
            <person name="Huang R."/>
            <person name="Chen X."/>
            <person name="Ge X."/>
            <person name="Liu W."/>
        </authorList>
    </citation>
    <scope>NUCLEOTIDE SEQUENCE [LARGE SCALE GENOMIC DNA]</scope>
    <source>
        <strain evidence="5 6">S1-96</strain>
    </source>
</reference>
<dbReference type="Gene3D" id="1.10.10.60">
    <property type="entry name" value="Homeodomain-like"/>
    <property type="match status" value="2"/>
</dbReference>
<sequence length="143" mass="15704">MPPTEVHLRRARDLMDARYAEPLDLDALAAAAGFSRYHFAREFRAAFGETPGGYLTRRRVERAKDLLASANLTVTEICVVVGFSSLGSFSRRFRELVGCAPSEYRRRVVARGGPPRIPGCIAMAWSRPVPPAIADKRSGEPGS</sequence>
<evidence type="ECO:0000256" key="3">
    <source>
        <dbReference type="ARBA" id="ARBA00023163"/>
    </source>
</evidence>
<keyword evidence="1" id="KW-0805">Transcription regulation</keyword>
<dbReference type="SMART" id="SM00342">
    <property type="entry name" value="HTH_ARAC"/>
    <property type="match status" value="1"/>
</dbReference>
<proteinExistence type="predicted"/>
<dbReference type="InterPro" id="IPR020449">
    <property type="entry name" value="Tscrpt_reg_AraC-type_HTH"/>
</dbReference>
<dbReference type="SUPFAM" id="SSF46689">
    <property type="entry name" value="Homeodomain-like"/>
    <property type="match status" value="2"/>
</dbReference>
<name>A0ABT2JH80_9PSEU</name>
<evidence type="ECO:0000313" key="6">
    <source>
        <dbReference type="Proteomes" id="UP001156441"/>
    </source>
</evidence>
<accession>A0ABT2JH80</accession>
<evidence type="ECO:0000256" key="1">
    <source>
        <dbReference type="ARBA" id="ARBA00023015"/>
    </source>
</evidence>
<comment type="caution">
    <text evidence="5">The sequence shown here is derived from an EMBL/GenBank/DDBJ whole genome shotgun (WGS) entry which is preliminary data.</text>
</comment>
<gene>
    <name evidence="5" type="ORF">JT362_28800</name>
</gene>
<dbReference type="InterPro" id="IPR050204">
    <property type="entry name" value="AraC_XylS_family_regulators"/>
</dbReference>
<dbReference type="PRINTS" id="PR00032">
    <property type="entry name" value="HTHARAC"/>
</dbReference>
<dbReference type="PANTHER" id="PTHR46796">
    <property type="entry name" value="HTH-TYPE TRANSCRIPTIONAL ACTIVATOR RHAS-RELATED"/>
    <property type="match status" value="1"/>
</dbReference>
<organism evidence="5 6">
    <name type="scientific">Actinophytocola gossypii</name>
    <dbReference type="NCBI Taxonomy" id="2812003"/>
    <lineage>
        <taxon>Bacteria</taxon>
        <taxon>Bacillati</taxon>
        <taxon>Actinomycetota</taxon>
        <taxon>Actinomycetes</taxon>
        <taxon>Pseudonocardiales</taxon>
        <taxon>Pseudonocardiaceae</taxon>
    </lineage>
</organism>
<dbReference type="Proteomes" id="UP001156441">
    <property type="component" value="Unassembled WGS sequence"/>
</dbReference>
<protein>
    <submittedName>
        <fullName evidence="5">Helix-turn-helix transcriptional regulator</fullName>
    </submittedName>
</protein>
<feature type="domain" description="HTH araC/xylS-type" evidence="4">
    <location>
        <begin position="9"/>
        <end position="107"/>
    </location>
</feature>
<evidence type="ECO:0000256" key="2">
    <source>
        <dbReference type="ARBA" id="ARBA00023125"/>
    </source>
</evidence>
<dbReference type="InterPro" id="IPR018060">
    <property type="entry name" value="HTH_AraC"/>
</dbReference>
<dbReference type="EMBL" id="JAFFZE010000023">
    <property type="protein sequence ID" value="MCT2587131.1"/>
    <property type="molecule type" value="Genomic_DNA"/>
</dbReference>
<dbReference type="PROSITE" id="PS01124">
    <property type="entry name" value="HTH_ARAC_FAMILY_2"/>
    <property type="match status" value="1"/>
</dbReference>
<dbReference type="InterPro" id="IPR009057">
    <property type="entry name" value="Homeodomain-like_sf"/>
</dbReference>
<evidence type="ECO:0000259" key="4">
    <source>
        <dbReference type="PROSITE" id="PS01124"/>
    </source>
</evidence>
<dbReference type="PROSITE" id="PS00041">
    <property type="entry name" value="HTH_ARAC_FAMILY_1"/>
    <property type="match status" value="1"/>
</dbReference>
<dbReference type="RefSeq" id="WP_260195018.1">
    <property type="nucleotide sequence ID" value="NZ_JAFFZE010000023.1"/>
</dbReference>
<keyword evidence="2" id="KW-0238">DNA-binding</keyword>
<dbReference type="Pfam" id="PF12833">
    <property type="entry name" value="HTH_18"/>
    <property type="match status" value="1"/>
</dbReference>
<keyword evidence="6" id="KW-1185">Reference proteome</keyword>
<evidence type="ECO:0000313" key="5">
    <source>
        <dbReference type="EMBL" id="MCT2587131.1"/>
    </source>
</evidence>
<dbReference type="InterPro" id="IPR018062">
    <property type="entry name" value="HTH_AraC-typ_CS"/>
</dbReference>